<keyword evidence="1" id="KW-1133">Transmembrane helix</keyword>
<dbReference type="Proteomes" id="UP001595796">
    <property type="component" value="Unassembled WGS sequence"/>
</dbReference>
<feature type="transmembrane region" description="Helical" evidence="1">
    <location>
        <begin position="21"/>
        <end position="40"/>
    </location>
</feature>
<dbReference type="EMBL" id="JBHSJF010000008">
    <property type="protein sequence ID" value="MFC5069714.1"/>
    <property type="molecule type" value="Genomic_DNA"/>
</dbReference>
<name>A0ABV9Z568_9HYPH</name>
<feature type="transmembrane region" description="Helical" evidence="1">
    <location>
        <begin position="234"/>
        <end position="253"/>
    </location>
</feature>
<feature type="transmembrane region" description="Helical" evidence="1">
    <location>
        <begin position="169"/>
        <end position="191"/>
    </location>
</feature>
<dbReference type="PANTHER" id="PTHR35342">
    <property type="entry name" value="TRICARBOXYLIC TRANSPORT PROTEIN"/>
    <property type="match status" value="1"/>
</dbReference>
<gene>
    <name evidence="3" type="ORF">ACFPFW_17000</name>
</gene>
<keyword evidence="1" id="KW-0472">Membrane</keyword>
<feature type="transmembrane region" description="Helical" evidence="1">
    <location>
        <begin position="259"/>
        <end position="280"/>
    </location>
</feature>
<evidence type="ECO:0000313" key="4">
    <source>
        <dbReference type="Proteomes" id="UP001595796"/>
    </source>
</evidence>
<organism evidence="3 4">
    <name type="scientific">Flaviflagellibacter deserti</name>
    <dbReference type="NCBI Taxonomy" id="2267266"/>
    <lineage>
        <taxon>Bacteria</taxon>
        <taxon>Pseudomonadati</taxon>
        <taxon>Pseudomonadota</taxon>
        <taxon>Alphaproteobacteria</taxon>
        <taxon>Hyphomicrobiales</taxon>
        <taxon>Flaviflagellibacter</taxon>
    </lineage>
</organism>
<feature type="transmembrane region" description="Helical" evidence="1">
    <location>
        <begin position="109"/>
        <end position="136"/>
    </location>
</feature>
<dbReference type="InterPro" id="IPR002823">
    <property type="entry name" value="DUF112_TM"/>
</dbReference>
<feature type="transmembrane region" description="Helical" evidence="1">
    <location>
        <begin position="203"/>
        <end position="222"/>
    </location>
</feature>
<feature type="transmembrane region" description="Helical" evidence="1">
    <location>
        <begin position="319"/>
        <end position="343"/>
    </location>
</feature>
<dbReference type="PANTHER" id="PTHR35342:SF1">
    <property type="entry name" value="BLR4373 PROTEIN"/>
    <property type="match status" value="1"/>
</dbReference>
<feature type="transmembrane region" description="Helical" evidence="1">
    <location>
        <begin position="355"/>
        <end position="382"/>
    </location>
</feature>
<feature type="domain" description="DUF112" evidence="2">
    <location>
        <begin position="21"/>
        <end position="438"/>
    </location>
</feature>
<feature type="transmembrane region" description="Helical" evidence="1">
    <location>
        <begin position="142"/>
        <end position="162"/>
    </location>
</feature>
<evidence type="ECO:0000313" key="3">
    <source>
        <dbReference type="EMBL" id="MFC5069714.1"/>
    </source>
</evidence>
<dbReference type="Pfam" id="PF01970">
    <property type="entry name" value="TctA"/>
    <property type="match status" value="1"/>
</dbReference>
<feature type="transmembrane region" description="Helical" evidence="1">
    <location>
        <begin position="60"/>
        <end position="82"/>
    </location>
</feature>
<dbReference type="RefSeq" id="WP_114956269.1">
    <property type="nucleotide sequence ID" value="NZ_JBHSJF010000008.1"/>
</dbReference>
<feature type="transmembrane region" description="Helical" evidence="1">
    <location>
        <begin position="470"/>
        <end position="494"/>
    </location>
</feature>
<reference evidence="4" key="1">
    <citation type="journal article" date="2019" name="Int. J. Syst. Evol. Microbiol.">
        <title>The Global Catalogue of Microorganisms (GCM) 10K type strain sequencing project: providing services to taxonomists for standard genome sequencing and annotation.</title>
        <authorList>
            <consortium name="The Broad Institute Genomics Platform"/>
            <consortium name="The Broad Institute Genome Sequencing Center for Infectious Disease"/>
            <person name="Wu L."/>
            <person name="Ma J."/>
        </authorList>
    </citation>
    <scope>NUCLEOTIDE SEQUENCE [LARGE SCALE GENOMIC DNA]</scope>
    <source>
        <strain evidence="4">CGMCC 1.16444</strain>
    </source>
</reference>
<keyword evidence="1" id="KW-0812">Transmembrane</keyword>
<feature type="transmembrane region" description="Helical" evidence="1">
    <location>
        <begin position="394"/>
        <end position="427"/>
    </location>
</feature>
<comment type="caution">
    <text evidence="3">The sequence shown here is derived from an EMBL/GenBank/DDBJ whole genome shotgun (WGS) entry which is preliminary data.</text>
</comment>
<sequence length="516" mass="54284">MEALSSLIHGFDVLLTWQNMALMLFGIVLGIFVGVLPGLGGPNGVAILLPLTFSMDPTSAIVLLSCIYWGALFGGAITAILFNIPGEAWSVATTFDGYPMAQKGQAAEALTAAFTASFVGSFLAVVLITFLAPLVAGFAIRFGPPEFFAVYLLTFCSFVGLGREDKHKIVISLVIGFLLTAVGMDTVSGQLRMTFGSVELLRGFDFLVAVIGLFGVGEILLTMEESFAFRGKKAVISPTVVFRTWATLPKYWLTLLRSSAIGCWLGITPGGAIAASFMGYNIAKRVAKDKESFGQGRIDGVLAPETAAHAAGTSALLPMLALGIPGSGTAAVLLGGLMVWGLQPGPLLFVEQKDFVWGLIASMYLGNIVGLIVVLATVPLFASVLRVPFPTIAPMILVSCAVGAFAVQNAVFDIWLMLAFGVVGYVFKKLGYPLAPLTLALVLGDKAEDAFRQAMIGARGSMTVFFSNGLVGTITIIALLVLFMPLIGQAVAWVRGTRAPKIEPEAPPVSAPASEA</sequence>
<keyword evidence="4" id="KW-1185">Reference proteome</keyword>
<proteinExistence type="predicted"/>
<evidence type="ECO:0000259" key="2">
    <source>
        <dbReference type="Pfam" id="PF01970"/>
    </source>
</evidence>
<protein>
    <submittedName>
        <fullName evidence="3">Tripartite tricarboxylate transporter permease</fullName>
    </submittedName>
</protein>
<evidence type="ECO:0000256" key="1">
    <source>
        <dbReference type="SAM" id="Phobius"/>
    </source>
</evidence>
<accession>A0ABV9Z568</accession>